<dbReference type="InterPro" id="IPR001138">
    <property type="entry name" value="Zn2Cys6_DnaBD"/>
</dbReference>
<feature type="domain" description="Zn(2)-C6 fungal-type" evidence="5">
    <location>
        <begin position="23"/>
        <end position="53"/>
    </location>
</feature>
<dbReference type="PANTHER" id="PTHR46910">
    <property type="entry name" value="TRANSCRIPTION FACTOR PDR1"/>
    <property type="match status" value="1"/>
</dbReference>
<dbReference type="InParanoid" id="A0A2J6T707"/>
<reference evidence="6 7" key="1">
    <citation type="submission" date="2016-04" db="EMBL/GenBank/DDBJ databases">
        <title>A degradative enzymes factory behind the ericoid mycorrhizal symbiosis.</title>
        <authorList>
            <consortium name="DOE Joint Genome Institute"/>
            <person name="Martino E."/>
            <person name="Morin E."/>
            <person name="Grelet G."/>
            <person name="Kuo A."/>
            <person name="Kohler A."/>
            <person name="Daghino S."/>
            <person name="Barry K."/>
            <person name="Choi C."/>
            <person name="Cichocki N."/>
            <person name="Clum A."/>
            <person name="Copeland A."/>
            <person name="Hainaut M."/>
            <person name="Haridas S."/>
            <person name="Labutti K."/>
            <person name="Lindquist E."/>
            <person name="Lipzen A."/>
            <person name="Khouja H.-R."/>
            <person name="Murat C."/>
            <person name="Ohm R."/>
            <person name="Olson A."/>
            <person name="Spatafora J."/>
            <person name="Veneault-Fourrey C."/>
            <person name="Henrissat B."/>
            <person name="Grigoriev I."/>
            <person name="Martin F."/>
            <person name="Perotto S."/>
        </authorList>
    </citation>
    <scope>NUCLEOTIDE SEQUENCE [LARGE SCALE GENOMIC DNA]</scope>
    <source>
        <strain evidence="6 7">E</strain>
    </source>
</reference>
<dbReference type="Proteomes" id="UP000235371">
    <property type="component" value="Unassembled WGS sequence"/>
</dbReference>
<evidence type="ECO:0000313" key="7">
    <source>
        <dbReference type="Proteomes" id="UP000235371"/>
    </source>
</evidence>
<evidence type="ECO:0000256" key="1">
    <source>
        <dbReference type="ARBA" id="ARBA00022723"/>
    </source>
</evidence>
<feature type="compositionally biased region" description="Basic and acidic residues" evidence="4">
    <location>
        <begin position="583"/>
        <end position="601"/>
    </location>
</feature>
<dbReference type="GO" id="GO:0000981">
    <property type="term" value="F:DNA-binding transcription factor activity, RNA polymerase II-specific"/>
    <property type="evidence" value="ECO:0007669"/>
    <property type="project" value="InterPro"/>
</dbReference>
<dbReference type="Gene3D" id="4.10.240.10">
    <property type="entry name" value="Zn(2)-C6 fungal-type DNA-binding domain"/>
    <property type="match status" value="1"/>
</dbReference>
<dbReference type="GeneID" id="36588463"/>
<name>A0A2J6T707_9HELO</name>
<dbReference type="SUPFAM" id="SSF57701">
    <property type="entry name" value="Zn2/Cys6 DNA-binding domain"/>
    <property type="match status" value="1"/>
</dbReference>
<dbReference type="Pfam" id="PF04082">
    <property type="entry name" value="Fungal_trans"/>
    <property type="match status" value="1"/>
</dbReference>
<accession>A0A2J6T707</accession>
<gene>
    <name evidence="6" type="ORF">K444DRAFT_613614</name>
</gene>
<dbReference type="PROSITE" id="PS00463">
    <property type="entry name" value="ZN2_CY6_FUNGAL_1"/>
    <property type="match status" value="1"/>
</dbReference>
<keyword evidence="7" id="KW-1185">Reference proteome</keyword>
<feature type="coiled-coil region" evidence="3">
    <location>
        <begin position="64"/>
        <end position="98"/>
    </location>
</feature>
<proteinExistence type="predicted"/>
<dbReference type="SMART" id="SM00066">
    <property type="entry name" value="GAL4"/>
    <property type="match status" value="1"/>
</dbReference>
<dbReference type="InterPro" id="IPR050987">
    <property type="entry name" value="AtrR-like"/>
</dbReference>
<dbReference type="CDD" id="cd12148">
    <property type="entry name" value="fungal_TF_MHR"/>
    <property type="match status" value="1"/>
</dbReference>
<dbReference type="PROSITE" id="PS50048">
    <property type="entry name" value="ZN2_CY6_FUNGAL_2"/>
    <property type="match status" value="1"/>
</dbReference>
<dbReference type="RefSeq" id="XP_024735698.1">
    <property type="nucleotide sequence ID" value="XM_024880386.1"/>
</dbReference>
<dbReference type="GO" id="GO:0008270">
    <property type="term" value="F:zinc ion binding"/>
    <property type="evidence" value="ECO:0007669"/>
    <property type="project" value="InterPro"/>
</dbReference>
<dbReference type="OrthoDB" id="2123952at2759"/>
<dbReference type="PANTHER" id="PTHR46910:SF25">
    <property type="entry name" value="ABC-TRANSPORTER-REGULATING TRANSCRIPTION FACTOR"/>
    <property type="match status" value="1"/>
</dbReference>
<evidence type="ECO:0000256" key="2">
    <source>
        <dbReference type="ARBA" id="ARBA00023242"/>
    </source>
</evidence>
<dbReference type="EMBL" id="KZ613817">
    <property type="protein sequence ID" value="PMD58794.1"/>
    <property type="molecule type" value="Genomic_DNA"/>
</dbReference>
<dbReference type="CDD" id="cd00067">
    <property type="entry name" value="GAL4"/>
    <property type="match status" value="1"/>
</dbReference>
<dbReference type="SMART" id="SM00906">
    <property type="entry name" value="Fungal_trans"/>
    <property type="match status" value="1"/>
</dbReference>
<evidence type="ECO:0000259" key="5">
    <source>
        <dbReference type="PROSITE" id="PS50048"/>
    </source>
</evidence>
<organism evidence="6 7">
    <name type="scientific">Hyaloscypha bicolor E</name>
    <dbReference type="NCBI Taxonomy" id="1095630"/>
    <lineage>
        <taxon>Eukaryota</taxon>
        <taxon>Fungi</taxon>
        <taxon>Dikarya</taxon>
        <taxon>Ascomycota</taxon>
        <taxon>Pezizomycotina</taxon>
        <taxon>Leotiomycetes</taxon>
        <taxon>Helotiales</taxon>
        <taxon>Hyaloscyphaceae</taxon>
        <taxon>Hyaloscypha</taxon>
        <taxon>Hyaloscypha bicolor</taxon>
    </lineage>
</organism>
<keyword evidence="3" id="KW-0175">Coiled coil</keyword>
<evidence type="ECO:0000313" key="6">
    <source>
        <dbReference type="EMBL" id="PMD58794.1"/>
    </source>
</evidence>
<keyword evidence="1" id="KW-0479">Metal-binding</keyword>
<evidence type="ECO:0000256" key="4">
    <source>
        <dbReference type="SAM" id="MobiDB-lite"/>
    </source>
</evidence>
<evidence type="ECO:0000256" key="3">
    <source>
        <dbReference type="SAM" id="Coils"/>
    </source>
</evidence>
<dbReference type="GO" id="GO:0006351">
    <property type="term" value="P:DNA-templated transcription"/>
    <property type="evidence" value="ECO:0007669"/>
    <property type="project" value="InterPro"/>
</dbReference>
<protein>
    <recommendedName>
        <fullName evidence="5">Zn(2)-C6 fungal-type domain-containing protein</fullName>
    </recommendedName>
</protein>
<keyword evidence="2" id="KW-0539">Nucleus</keyword>
<dbReference type="InterPro" id="IPR036864">
    <property type="entry name" value="Zn2-C6_fun-type_DNA-bd_sf"/>
</dbReference>
<feature type="region of interest" description="Disordered" evidence="4">
    <location>
        <begin position="583"/>
        <end position="604"/>
    </location>
</feature>
<dbReference type="AlphaFoldDB" id="A0A2J6T707"/>
<dbReference type="GO" id="GO:0003677">
    <property type="term" value="F:DNA binding"/>
    <property type="evidence" value="ECO:0007669"/>
    <property type="project" value="InterPro"/>
</dbReference>
<sequence>MSTSSSTQSPDMEDRGRRLVIRACDMCRKKKIRCEPTADTCEQCIKYRTLCHFTPISVKRKPRRLPEQKRVEELEKRLKSMEEQLRRANQGKEVMRIADERDALDNLWEEGLSNFESRISLEGSGIPDGRRSLMTMDPMAEQRFASNPDWRITNVSNMFSRKVFKPLPSKQEAIILVSKAFDGFNLAFPIFDQHDAMAMLDYPEGGHHEPSHWACLNVVLALAHRFRSIKKMDNQIDDREAWGYLQNALAVAPELTLLEARLSSVQALIGMAIVIQGTPNPRPFGTLISQAIRMAQNLGLHRKNRDPSLTPREIEQRKRVFWTAYFIDKENCLRTGQPPAQDDDEMDIEMPSEMLDNTMEFGATPDVNFFSFRVKLALIQGQVYRRLISVKAEKQSVTRRMVEVKRLEGMLAVWRASIPINFSENYKVPGRGRPLIPPIIHKVILRMNYFSTLNTIHRFSVPVDKWRAELEEGMDPEKAAKHAPPPPIVCVEEARNAITLMHVTPNGDYSCIWVILHMFVQATTILLENILSDPTHRCAPSDLKLIEPLLILLCSLAQDGKNEEVAAMYQSCGAMFEKTRERVRNATENDEQRRSSLKERGMGQGNESLAEFLRRIDSVSAGLDDEGMQIVEQPFVVEKVDFPVDFPHLGANNLGMSRVG</sequence>
<dbReference type="Pfam" id="PF00172">
    <property type="entry name" value="Zn_clus"/>
    <property type="match status" value="1"/>
</dbReference>
<dbReference type="InterPro" id="IPR007219">
    <property type="entry name" value="XnlR_reg_dom"/>
</dbReference>